<keyword evidence="3" id="KW-0762">Sugar transport</keyword>
<comment type="caution">
    <text evidence="9">The sequence shown here is derived from an EMBL/GenBank/DDBJ whole genome shotgun (WGS) entry which is preliminary data.</text>
</comment>
<dbReference type="NCBIfam" id="NF007796">
    <property type="entry name" value="PRK10499.1"/>
    <property type="match status" value="1"/>
</dbReference>
<dbReference type="InterPro" id="IPR013012">
    <property type="entry name" value="PTS_EIIB_3"/>
</dbReference>
<evidence type="ECO:0000313" key="9">
    <source>
        <dbReference type="EMBL" id="EDU61112.1"/>
    </source>
</evidence>
<dbReference type="CDD" id="cd05564">
    <property type="entry name" value="PTS_IIB_chitobiose_lichenan"/>
    <property type="match status" value="1"/>
</dbReference>
<keyword evidence="6" id="KW-0418">Kinase</keyword>
<evidence type="ECO:0000256" key="5">
    <source>
        <dbReference type="ARBA" id="ARBA00022683"/>
    </source>
</evidence>
<feature type="domain" description="PTS EIIB type-3" evidence="8">
    <location>
        <begin position="9"/>
        <end position="111"/>
    </location>
</feature>
<dbReference type="Proteomes" id="UP000004506">
    <property type="component" value="Unassembled WGS sequence"/>
</dbReference>
<dbReference type="InterPro" id="IPR003501">
    <property type="entry name" value="PTS_EIIB_2/3"/>
</dbReference>
<feature type="modified residue" description="Phosphocysteine; by EIIA" evidence="7">
    <location>
        <position position="16"/>
    </location>
</feature>
<dbReference type="Gene3D" id="3.40.50.2300">
    <property type="match status" value="1"/>
</dbReference>
<keyword evidence="1" id="KW-0813">Transport</keyword>
<evidence type="ECO:0000256" key="3">
    <source>
        <dbReference type="ARBA" id="ARBA00022597"/>
    </source>
</evidence>
<dbReference type="Pfam" id="PF02302">
    <property type="entry name" value="PTS_IIB"/>
    <property type="match status" value="1"/>
</dbReference>
<name>A0AA87CSQ1_PROST</name>
<protein>
    <submittedName>
        <fullName evidence="9">N,N'-diacetylchitobiose-specific phosphotransferase enzyme IIB component</fullName>
        <ecNumber evidence="9">2.7.1.191</ecNumber>
    </submittedName>
</protein>
<keyword evidence="2" id="KW-0597">Phosphoprotein</keyword>
<evidence type="ECO:0000256" key="6">
    <source>
        <dbReference type="ARBA" id="ARBA00022777"/>
    </source>
</evidence>
<reference evidence="10" key="1">
    <citation type="submission" date="2008-04" db="EMBL/GenBank/DDBJ databases">
        <title>Draft genome sequence of Providencia stuartii (ATCC 25827).</title>
        <authorList>
            <person name="Sudarsanam P."/>
            <person name="Ley R."/>
            <person name="Guruge J."/>
            <person name="Turnbaugh P.J."/>
            <person name="Mahowald M."/>
            <person name="Liep D."/>
            <person name="Gordon J."/>
        </authorList>
    </citation>
    <scope>NUCLEOTIDE SEQUENCE [LARGE SCALE GENOMIC DNA]</scope>
    <source>
        <strain evidence="10">ATCC 25827</strain>
    </source>
</reference>
<sequence>MIERITVEKKLIYLFCSAGMSTSLLVSKMRQQAEKYEVPVIIEAFSETLVLQKGNDADLVLLGPQIAWKHSEIQRLLPTKNVEVIDSVLYGKVDGLGVLKAAVASIKNKSR</sequence>
<reference evidence="9 10" key="3">
    <citation type="submission" date="2008-05" db="EMBL/GenBank/DDBJ databases">
        <authorList>
            <person name="Fulton L."/>
            <person name="Clifton S."/>
            <person name="Fulton B."/>
            <person name="Xu J."/>
            <person name="Minx P."/>
            <person name="Pepin K.H."/>
            <person name="Johnson M."/>
            <person name="Thiruvilangam P."/>
            <person name="Bhonagiri V."/>
            <person name="Nash W.E."/>
            <person name="Mardis E.R."/>
            <person name="Wilson R.K."/>
        </authorList>
    </citation>
    <scope>NUCLEOTIDE SEQUENCE [LARGE SCALE GENOMIC DNA]</scope>
    <source>
        <strain evidence="9 10">ATCC 25827</strain>
    </source>
</reference>
<dbReference type="PROSITE" id="PS51100">
    <property type="entry name" value="PTS_EIIB_TYPE_3"/>
    <property type="match status" value="1"/>
</dbReference>
<evidence type="ECO:0000313" key="10">
    <source>
        <dbReference type="Proteomes" id="UP000004506"/>
    </source>
</evidence>
<dbReference type="InterPro" id="IPR036095">
    <property type="entry name" value="PTS_EIIB-like_sf"/>
</dbReference>
<dbReference type="AlphaFoldDB" id="A0AA87CSQ1"/>
<evidence type="ECO:0000259" key="8">
    <source>
        <dbReference type="PROSITE" id="PS51100"/>
    </source>
</evidence>
<dbReference type="InterPro" id="IPR051819">
    <property type="entry name" value="PTS_sugar-specific_EIIB"/>
</dbReference>
<dbReference type="GO" id="GO:0008982">
    <property type="term" value="F:protein-N(PI)-phosphohistidine-sugar phosphotransferase activity"/>
    <property type="evidence" value="ECO:0007669"/>
    <property type="project" value="InterPro"/>
</dbReference>
<dbReference type="PANTHER" id="PTHR34581">
    <property type="entry name" value="PTS SYSTEM N,N'-DIACETYLCHITOBIOSE-SPECIFIC EIIB COMPONENT"/>
    <property type="match status" value="1"/>
</dbReference>
<evidence type="ECO:0000256" key="1">
    <source>
        <dbReference type="ARBA" id="ARBA00022448"/>
    </source>
</evidence>
<proteinExistence type="predicted"/>
<reference evidence="10" key="2">
    <citation type="submission" date="2008-04" db="EMBL/GenBank/DDBJ databases">
        <title>Draft genome sequence of Providencia stuartii(ATCC 25827).</title>
        <authorList>
            <person name="Sudarsanam P."/>
            <person name="Ley R."/>
            <person name="Guruge J."/>
            <person name="Turnbaugh P.J."/>
            <person name="Mahowald M."/>
            <person name="Liep D."/>
            <person name="Gordon J."/>
        </authorList>
    </citation>
    <scope>NUCLEOTIDE SEQUENCE [LARGE SCALE GENOMIC DNA]</scope>
    <source>
        <strain evidence="10">ATCC 25827</strain>
    </source>
</reference>
<keyword evidence="4 9" id="KW-0808">Transferase</keyword>
<keyword evidence="5" id="KW-0598">Phosphotransferase system</keyword>
<gene>
    <name evidence="9" type="primary">chbB</name>
    <name evidence="9" type="ORF">PROSTU_00858</name>
</gene>
<organism evidence="9 10">
    <name type="scientific">Providencia stuartii ATCC 25827</name>
    <dbReference type="NCBI Taxonomy" id="471874"/>
    <lineage>
        <taxon>Bacteria</taxon>
        <taxon>Pseudomonadati</taxon>
        <taxon>Pseudomonadota</taxon>
        <taxon>Gammaproteobacteria</taxon>
        <taxon>Enterobacterales</taxon>
        <taxon>Morganellaceae</taxon>
        <taxon>Providencia</taxon>
    </lineage>
</organism>
<dbReference type="GO" id="GO:0016301">
    <property type="term" value="F:kinase activity"/>
    <property type="evidence" value="ECO:0007669"/>
    <property type="project" value="UniProtKB-KW"/>
</dbReference>
<dbReference type="PANTHER" id="PTHR34581:SF2">
    <property type="entry name" value="PTS SYSTEM N,N'-DIACETYLCHITOBIOSE-SPECIFIC EIIB COMPONENT"/>
    <property type="match status" value="1"/>
</dbReference>
<evidence type="ECO:0000256" key="4">
    <source>
        <dbReference type="ARBA" id="ARBA00022679"/>
    </source>
</evidence>
<dbReference type="EC" id="2.7.1.191" evidence="9"/>
<dbReference type="GO" id="GO:0009401">
    <property type="term" value="P:phosphoenolpyruvate-dependent sugar phosphotransferase system"/>
    <property type="evidence" value="ECO:0007669"/>
    <property type="project" value="UniProtKB-KW"/>
</dbReference>
<dbReference type="SUPFAM" id="SSF52794">
    <property type="entry name" value="PTS system IIB component-like"/>
    <property type="match status" value="1"/>
</dbReference>
<evidence type="ECO:0000256" key="7">
    <source>
        <dbReference type="PROSITE-ProRule" id="PRU00423"/>
    </source>
</evidence>
<accession>A0AA87CSQ1</accession>
<evidence type="ECO:0000256" key="2">
    <source>
        <dbReference type="ARBA" id="ARBA00022553"/>
    </source>
</evidence>
<dbReference type="EMBL" id="ABJD02000082">
    <property type="protein sequence ID" value="EDU61112.1"/>
    <property type="molecule type" value="Genomic_DNA"/>
</dbReference>